<evidence type="ECO:0000256" key="9">
    <source>
        <dbReference type="ARBA" id="ARBA00023211"/>
    </source>
</evidence>
<comment type="similarity">
    <text evidence="2">Belongs to the protein kinase superfamily. CAMK Ser/Thr protein kinase family. SNF1 subfamily.</text>
</comment>
<reference evidence="16" key="1">
    <citation type="journal article" date="2023" name="bioRxiv">
        <title>Improved chromosome-level genome assembly for marigold (Tagetes erecta).</title>
        <authorList>
            <person name="Jiang F."/>
            <person name="Yuan L."/>
            <person name="Wang S."/>
            <person name="Wang H."/>
            <person name="Xu D."/>
            <person name="Wang A."/>
            <person name="Fan W."/>
        </authorList>
    </citation>
    <scope>NUCLEOTIDE SEQUENCE</scope>
    <source>
        <strain evidence="16">WSJ</strain>
        <tissue evidence="16">Leaf</tissue>
    </source>
</reference>
<dbReference type="Gene3D" id="1.10.510.10">
    <property type="entry name" value="Transferase(Phosphotransferase) domain 1"/>
    <property type="match status" value="1"/>
</dbReference>
<feature type="domain" description="NAF" evidence="15">
    <location>
        <begin position="309"/>
        <end position="334"/>
    </location>
</feature>
<evidence type="ECO:0000313" key="17">
    <source>
        <dbReference type="Proteomes" id="UP001229421"/>
    </source>
</evidence>
<evidence type="ECO:0000256" key="8">
    <source>
        <dbReference type="ARBA" id="ARBA00022840"/>
    </source>
</evidence>
<dbReference type="PROSITE" id="PS50816">
    <property type="entry name" value="NAF"/>
    <property type="match status" value="1"/>
</dbReference>
<feature type="domain" description="Protein kinase" evidence="14">
    <location>
        <begin position="20"/>
        <end position="274"/>
    </location>
</feature>
<dbReference type="Gene3D" id="3.30.310.80">
    <property type="entry name" value="Kinase associated domain 1, KA1"/>
    <property type="match status" value="1"/>
</dbReference>
<comment type="caution">
    <text evidence="16">The sequence shown here is derived from an EMBL/GenBank/DDBJ whole genome shotgun (WGS) entry which is preliminary data.</text>
</comment>
<dbReference type="CDD" id="cd12195">
    <property type="entry name" value="CIPK_C"/>
    <property type="match status" value="1"/>
</dbReference>
<dbReference type="FunFam" id="3.30.200.20:FF:000096">
    <property type="entry name" value="Non-specific serine/threonine protein kinase"/>
    <property type="match status" value="1"/>
</dbReference>
<dbReference type="SUPFAM" id="SSF56112">
    <property type="entry name" value="Protein kinase-like (PK-like)"/>
    <property type="match status" value="1"/>
</dbReference>
<dbReference type="InterPro" id="IPR004041">
    <property type="entry name" value="NAF_dom"/>
</dbReference>
<dbReference type="Proteomes" id="UP001229421">
    <property type="component" value="Unassembled WGS sequence"/>
</dbReference>
<dbReference type="InterPro" id="IPR000719">
    <property type="entry name" value="Prot_kinase_dom"/>
</dbReference>
<dbReference type="PROSITE" id="PS50011">
    <property type="entry name" value="PROTEIN_KINASE_DOM"/>
    <property type="match status" value="1"/>
</dbReference>
<dbReference type="GO" id="GO:0005524">
    <property type="term" value="F:ATP binding"/>
    <property type="evidence" value="ECO:0007669"/>
    <property type="project" value="UniProtKB-UniRule"/>
</dbReference>
<evidence type="ECO:0000259" key="15">
    <source>
        <dbReference type="PROSITE" id="PS50816"/>
    </source>
</evidence>
<dbReference type="InterPro" id="IPR008271">
    <property type="entry name" value="Ser/Thr_kinase_AS"/>
</dbReference>
<dbReference type="PANTHER" id="PTHR43895">
    <property type="entry name" value="CALCIUM/CALMODULIN-DEPENDENT PROTEIN KINASE KINASE-RELATED"/>
    <property type="match status" value="1"/>
</dbReference>
<comment type="catalytic activity">
    <reaction evidence="11">
        <text>L-seryl-[protein] + ATP = O-phospho-L-seryl-[protein] + ADP + H(+)</text>
        <dbReference type="Rhea" id="RHEA:17989"/>
        <dbReference type="Rhea" id="RHEA-COMP:9863"/>
        <dbReference type="Rhea" id="RHEA-COMP:11604"/>
        <dbReference type="ChEBI" id="CHEBI:15378"/>
        <dbReference type="ChEBI" id="CHEBI:29999"/>
        <dbReference type="ChEBI" id="CHEBI:30616"/>
        <dbReference type="ChEBI" id="CHEBI:83421"/>
        <dbReference type="ChEBI" id="CHEBI:456216"/>
        <dbReference type="EC" id="2.7.11.1"/>
    </reaction>
</comment>
<accession>A0AAD8L6Q7</accession>
<evidence type="ECO:0000256" key="4">
    <source>
        <dbReference type="ARBA" id="ARBA00022527"/>
    </source>
</evidence>
<evidence type="ECO:0000256" key="3">
    <source>
        <dbReference type="ARBA" id="ARBA00012513"/>
    </source>
</evidence>
<evidence type="ECO:0000256" key="2">
    <source>
        <dbReference type="ARBA" id="ARBA00006234"/>
    </source>
</evidence>
<dbReference type="Gene3D" id="3.30.200.20">
    <property type="entry name" value="Phosphorylase Kinase, domain 1"/>
    <property type="match status" value="1"/>
</dbReference>
<evidence type="ECO:0000256" key="5">
    <source>
        <dbReference type="ARBA" id="ARBA00022679"/>
    </source>
</evidence>
<name>A0AAD8L6Q7_TARER</name>
<evidence type="ECO:0000256" key="7">
    <source>
        <dbReference type="ARBA" id="ARBA00022777"/>
    </source>
</evidence>
<dbReference type="InterPro" id="IPR017441">
    <property type="entry name" value="Protein_kinase_ATP_BS"/>
</dbReference>
<dbReference type="EC" id="2.7.11.1" evidence="3"/>
<feature type="binding site" evidence="12">
    <location>
        <position position="53"/>
    </location>
    <ligand>
        <name>ATP</name>
        <dbReference type="ChEBI" id="CHEBI:30616"/>
    </ligand>
</feature>
<dbReference type="CDD" id="cd14663">
    <property type="entry name" value="STKc_SnRK3"/>
    <property type="match status" value="1"/>
</dbReference>
<keyword evidence="4 13" id="KW-0723">Serine/threonine-protein kinase</keyword>
<dbReference type="FunFam" id="1.10.510.10:FF:000279">
    <property type="entry name" value="Non-specific serine/threonine protein kinase"/>
    <property type="match status" value="1"/>
</dbReference>
<sequence>MEDCADNCGSGGRNIIFGKYEMGRMLGQGTFAKVYYARDLATSESVAIKVIKKDQVCKEGLMDQITREISVMRLVRHPNVVELKEVMATKKKIFFVMEYVTGGELFAKVLKGRMKEDVARKYFQQLISAVDFCHSRGVSHRDLKPENLLLDANGDLKVSDFGLSSLPEHLRNDGLLHTQCGTPAYVAPEVLRRKGYDGAKADIWSCGIILYVMLAGFLPFQDENVMNMYKKIFKAEYEYPPWFSAESRRLISKILIVDPSRRITIPAIMRSPWFLKGFQRPIAFSIKDADDCGIETEMSQISDITKSKSVPPFYNAFEFISSMSSGFDLSNMFESKTKSGSLFTSRCSASSILSKLESAAKKMNFKILKSKQNDYKVKMQGMSEGRKGKLSVTVEVFEVAPEVAVVEFSKSAGDTLEYKKFCEDEVRPALKDIVWKWQGEDINNNSN</sequence>
<protein>
    <recommendedName>
        <fullName evidence="3">non-specific serine/threonine protein kinase</fullName>
        <ecNumber evidence="3">2.7.11.1</ecNumber>
    </recommendedName>
</protein>
<evidence type="ECO:0000313" key="16">
    <source>
        <dbReference type="EMBL" id="KAK1434018.1"/>
    </source>
</evidence>
<dbReference type="GO" id="GO:0007165">
    <property type="term" value="P:signal transduction"/>
    <property type="evidence" value="ECO:0007669"/>
    <property type="project" value="InterPro"/>
</dbReference>
<evidence type="ECO:0000256" key="6">
    <source>
        <dbReference type="ARBA" id="ARBA00022741"/>
    </source>
</evidence>
<keyword evidence="6 12" id="KW-0547">Nucleotide-binding</keyword>
<keyword evidence="7" id="KW-0418">Kinase</keyword>
<keyword evidence="9" id="KW-0464">Manganese</keyword>
<comment type="catalytic activity">
    <reaction evidence="10">
        <text>L-threonyl-[protein] + ATP = O-phospho-L-threonyl-[protein] + ADP + H(+)</text>
        <dbReference type="Rhea" id="RHEA:46608"/>
        <dbReference type="Rhea" id="RHEA-COMP:11060"/>
        <dbReference type="Rhea" id="RHEA-COMP:11605"/>
        <dbReference type="ChEBI" id="CHEBI:15378"/>
        <dbReference type="ChEBI" id="CHEBI:30013"/>
        <dbReference type="ChEBI" id="CHEBI:30616"/>
        <dbReference type="ChEBI" id="CHEBI:61977"/>
        <dbReference type="ChEBI" id="CHEBI:456216"/>
        <dbReference type="EC" id="2.7.11.1"/>
    </reaction>
</comment>
<gene>
    <name evidence="16" type="ORF">QVD17_10936</name>
</gene>
<dbReference type="InterPro" id="IPR018451">
    <property type="entry name" value="NAF/FISL_domain"/>
</dbReference>
<comment type="cofactor">
    <cofactor evidence="1">
        <name>Mn(2+)</name>
        <dbReference type="ChEBI" id="CHEBI:29035"/>
    </cofactor>
</comment>
<dbReference type="FunFam" id="3.30.310.80:FF:000005">
    <property type="entry name" value="Non-specific serine/threonine protein kinase"/>
    <property type="match status" value="1"/>
</dbReference>
<dbReference type="EMBL" id="JAUHHV010000002">
    <property type="protein sequence ID" value="KAK1434018.1"/>
    <property type="molecule type" value="Genomic_DNA"/>
</dbReference>
<dbReference type="AlphaFoldDB" id="A0AAD8L6Q7"/>
<dbReference type="PANTHER" id="PTHR43895:SF162">
    <property type="entry name" value="CBL-INTERACTING SERINE_THREONINE-PROTEIN KINASE 25"/>
    <property type="match status" value="1"/>
</dbReference>
<evidence type="ECO:0000256" key="11">
    <source>
        <dbReference type="ARBA" id="ARBA00048679"/>
    </source>
</evidence>
<evidence type="ECO:0000256" key="13">
    <source>
        <dbReference type="RuleBase" id="RU000304"/>
    </source>
</evidence>
<dbReference type="InterPro" id="IPR011009">
    <property type="entry name" value="Kinase-like_dom_sf"/>
</dbReference>
<dbReference type="Pfam" id="PF03822">
    <property type="entry name" value="NAF"/>
    <property type="match status" value="1"/>
</dbReference>
<evidence type="ECO:0000259" key="14">
    <source>
        <dbReference type="PROSITE" id="PS50011"/>
    </source>
</evidence>
<keyword evidence="17" id="KW-1185">Reference proteome</keyword>
<dbReference type="Pfam" id="PF00069">
    <property type="entry name" value="Pkinase"/>
    <property type="match status" value="1"/>
</dbReference>
<proteinExistence type="inferred from homology"/>
<keyword evidence="8 12" id="KW-0067">ATP-binding</keyword>
<evidence type="ECO:0000256" key="12">
    <source>
        <dbReference type="PROSITE-ProRule" id="PRU10141"/>
    </source>
</evidence>
<dbReference type="PROSITE" id="PS00108">
    <property type="entry name" value="PROTEIN_KINASE_ST"/>
    <property type="match status" value="1"/>
</dbReference>
<evidence type="ECO:0000256" key="1">
    <source>
        <dbReference type="ARBA" id="ARBA00001936"/>
    </source>
</evidence>
<dbReference type="SMART" id="SM00220">
    <property type="entry name" value="S_TKc"/>
    <property type="match status" value="1"/>
</dbReference>
<dbReference type="GO" id="GO:0004674">
    <property type="term" value="F:protein serine/threonine kinase activity"/>
    <property type="evidence" value="ECO:0007669"/>
    <property type="project" value="UniProtKB-KW"/>
</dbReference>
<evidence type="ECO:0000256" key="10">
    <source>
        <dbReference type="ARBA" id="ARBA00047899"/>
    </source>
</evidence>
<dbReference type="PROSITE" id="PS00107">
    <property type="entry name" value="PROTEIN_KINASE_ATP"/>
    <property type="match status" value="1"/>
</dbReference>
<organism evidence="16 17">
    <name type="scientific">Tagetes erecta</name>
    <name type="common">African marigold</name>
    <dbReference type="NCBI Taxonomy" id="13708"/>
    <lineage>
        <taxon>Eukaryota</taxon>
        <taxon>Viridiplantae</taxon>
        <taxon>Streptophyta</taxon>
        <taxon>Embryophyta</taxon>
        <taxon>Tracheophyta</taxon>
        <taxon>Spermatophyta</taxon>
        <taxon>Magnoliopsida</taxon>
        <taxon>eudicotyledons</taxon>
        <taxon>Gunneridae</taxon>
        <taxon>Pentapetalae</taxon>
        <taxon>asterids</taxon>
        <taxon>campanulids</taxon>
        <taxon>Asterales</taxon>
        <taxon>Asteraceae</taxon>
        <taxon>Asteroideae</taxon>
        <taxon>Heliantheae alliance</taxon>
        <taxon>Tageteae</taxon>
        <taxon>Tagetes</taxon>
    </lineage>
</organism>
<keyword evidence="5" id="KW-0808">Transferase</keyword>